<comment type="caution">
    <text evidence="2">The sequence shown here is derived from an EMBL/GenBank/DDBJ whole genome shotgun (WGS) entry which is preliminary data.</text>
</comment>
<gene>
    <name evidence="2" type="ORF">KSP39_PZI011839</name>
</gene>
<dbReference type="InterPro" id="IPR008480">
    <property type="entry name" value="DUF761_pln"/>
</dbReference>
<accession>A0AAP0G4P2</accession>
<proteinExistence type="predicted"/>
<dbReference type="Pfam" id="PF05553">
    <property type="entry name" value="DUF761"/>
    <property type="match status" value="1"/>
</dbReference>
<evidence type="ECO:0000313" key="2">
    <source>
        <dbReference type="EMBL" id="KAK8936970.1"/>
    </source>
</evidence>
<dbReference type="EMBL" id="JBBWWQ010000010">
    <property type="protein sequence ID" value="KAK8936970.1"/>
    <property type="molecule type" value="Genomic_DNA"/>
</dbReference>
<evidence type="ECO:0000313" key="3">
    <source>
        <dbReference type="Proteomes" id="UP001418222"/>
    </source>
</evidence>
<feature type="region of interest" description="Disordered" evidence="1">
    <location>
        <begin position="199"/>
        <end position="224"/>
    </location>
</feature>
<dbReference type="PANTHER" id="PTHR33450:SF4">
    <property type="entry name" value="OS04G0665666 PROTEIN"/>
    <property type="match status" value="1"/>
</dbReference>
<evidence type="ECO:0000256" key="1">
    <source>
        <dbReference type="SAM" id="MobiDB-lite"/>
    </source>
</evidence>
<dbReference type="Proteomes" id="UP001418222">
    <property type="component" value="Unassembled WGS sequence"/>
</dbReference>
<dbReference type="AlphaFoldDB" id="A0AAP0G4P2"/>
<reference evidence="2 3" key="1">
    <citation type="journal article" date="2022" name="Nat. Plants">
        <title>Genomes of leafy and leafless Platanthera orchids illuminate the evolution of mycoheterotrophy.</title>
        <authorList>
            <person name="Li M.H."/>
            <person name="Liu K.W."/>
            <person name="Li Z."/>
            <person name="Lu H.C."/>
            <person name="Ye Q.L."/>
            <person name="Zhang D."/>
            <person name="Wang J.Y."/>
            <person name="Li Y.F."/>
            <person name="Zhong Z.M."/>
            <person name="Liu X."/>
            <person name="Yu X."/>
            <person name="Liu D.K."/>
            <person name="Tu X.D."/>
            <person name="Liu B."/>
            <person name="Hao Y."/>
            <person name="Liao X.Y."/>
            <person name="Jiang Y.T."/>
            <person name="Sun W.H."/>
            <person name="Chen J."/>
            <person name="Chen Y.Q."/>
            <person name="Ai Y."/>
            <person name="Zhai J.W."/>
            <person name="Wu S.S."/>
            <person name="Zhou Z."/>
            <person name="Hsiao Y.Y."/>
            <person name="Wu W.L."/>
            <person name="Chen Y.Y."/>
            <person name="Lin Y.F."/>
            <person name="Hsu J.L."/>
            <person name="Li C.Y."/>
            <person name="Wang Z.W."/>
            <person name="Zhao X."/>
            <person name="Zhong W.Y."/>
            <person name="Ma X.K."/>
            <person name="Ma L."/>
            <person name="Huang J."/>
            <person name="Chen G.Z."/>
            <person name="Huang M.Z."/>
            <person name="Huang L."/>
            <person name="Peng D.H."/>
            <person name="Luo Y.B."/>
            <person name="Zou S.Q."/>
            <person name="Chen S.P."/>
            <person name="Lan S."/>
            <person name="Tsai W.C."/>
            <person name="Van de Peer Y."/>
            <person name="Liu Z.J."/>
        </authorList>
    </citation>
    <scope>NUCLEOTIDE SEQUENCE [LARGE SCALE GENOMIC DNA]</scope>
    <source>
        <strain evidence="2">Lor287</strain>
    </source>
</reference>
<keyword evidence="3" id="KW-1185">Reference proteome</keyword>
<organism evidence="2 3">
    <name type="scientific">Platanthera zijinensis</name>
    <dbReference type="NCBI Taxonomy" id="2320716"/>
    <lineage>
        <taxon>Eukaryota</taxon>
        <taxon>Viridiplantae</taxon>
        <taxon>Streptophyta</taxon>
        <taxon>Embryophyta</taxon>
        <taxon>Tracheophyta</taxon>
        <taxon>Spermatophyta</taxon>
        <taxon>Magnoliopsida</taxon>
        <taxon>Liliopsida</taxon>
        <taxon>Asparagales</taxon>
        <taxon>Orchidaceae</taxon>
        <taxon>Orchidoideae</taxon>
        <taxon>Orchideae</taxon>
        <taxon>Orchidinae</taxon>
        <taxon>Platanthera</taxon>
    </lineage>
</organism>
<protein>
    <submittedName>
        <fullName evidence="2">Uncharacterized protein</fullName>
    </submittedName>
</protein>
<sequence>MAQQTHSTSQYSYDSSLKASCQALKAKSQLEACFLRSACRVVRALSSTKSFLADLLNFGALAASASTSNCIAKMGRRRRRKKLAESFSACCNWRSVHVIPISERARGGLELSSMSRTYYDSTWNSVVVVSDDADGYLQWLEEKDSGGGGEDDDDASKIDRLAEKFIESCHEKFRLEKQESYRRYQEMLARSLVAGDVACHPPGDSNTSNLKEDNGFWLDSDPHT</sequence>
<feature type="compositionally biased region" description="Basic and acidic residues" evidence="1">
    <location>
        <begin position="210"/>
        <end position="224"/>
    </location>
</feature>
<dbReference type="PANTHER" id="PTHR33450">
    <property type="entry name" value="EMB|CAB67623.1-RELATED"/>
    <property type="match status" value="1"/>
</dbReference>
<name>A0AAP0G4P2_9ASPA</name>